<accession>A0ABD1V4S9</accession>
<evidence type="ECO:0000313" key="1">
    <source>
        <dbReference type="EMBL" id="KAL2532335.1"/>
    </source>
</evidence>
<gene>
    <name evidence="1" type="ORF">Adt_05686</name>
</gene>
<dbReference type="AlphaFoldDB" id="A0ABD1V4S9"/>
<name>A0ABD1V4S9_9LAMI</name>
<protein>
    <submittedName>
        <fullName evidence="1">Uncharacterized protein</fullName>
    </submittedName>
</protein>
<keyword evidence="2" id="KW-1185">Reference proteome</keyword>
<comment type="caution">
    <text evidence="1">The sequence shown here is derived from an EMBL/GenBank/DDBJ whole genome shotgun (WGS) entry which is preliminary data.</text>
</comment>
<dbReference type="EMBL" id="JBFOLK010000002">
    <property type="protein sequence ID" value="KAL2532335.1"/>
    <property type="molecule type" value="Genomic_DNA"/>
</dbReference>
<sequence>MRNPQAIQSHQMGNTGFPKVLRELNFYASPSPLLDQTCENLDMIEALDGIYGLKDLPYKYPNHISRGILASKLIDINGEEKANYGTSLVKIPKSGQKASVSPFLLSLIVVPTSNTSIYGPPPRVTKDSPFLKSIFRKAMIDYLQKSFEDVLKHNFSNFKTWLNNSNSIL</sequence>
<dbReference type="Proteomes" id="UP001604336">
    <property type="component" value="Unassembled WGS sequence"/>
</dbReference>
<evidence type="ECO:0000313" key="2">
    <source>
        <dbReference type="Proteomes" id="UP001604336"/>
    </source>
</evidence>
<reference evidence="2" key="1">
    <citation type="submission" date="2024-07" db="EMBL/GenBank/DDBJ databases">
        <title>Two chromosome-level genome assemblies of Korean endemic species Abeliophyllum distichum and Forsythia ovata (Oleaceae).</title>
        <authorList>
            <person name="Jang H."/>
        </authorList>
    </citation>
    <scope>NUCLEOTIDE SEQUENCE [LARGE SCALE GENOMIC DNA]</scope>
</reference>
<proteinExistence type="predicted"/>
<organism evidence="1 2">
    <name type="scientific">Abeliophyllum distichum</name>
    <dbReference type="NCBI Taxonomy" id="126358"/>
    <lineage>
        <taxon>Eukaryota</taxon>
        <taxon>Viridiplantae</taxon>
        <taxon>Streptophyta</taxon>
        <taxon>Embryophyta</taxon>
        <taxon>Tracheophyta</taxon>
        <taxon>Spermatophyta</taxon>
        <taxon>Magnoliopsida</taxon>
        <taxon>eudicotyledons</taxon>
        <taxon>Gunneridae</taxon>
        <taxon>Pentapetalae</taxon>
        <taxon>asterids</taxon>
        <taxon>lamiids</taxon>
        <taxon>Lamiales</taxon>
        <taxon>Oleaceae</taxon>
        <taxon>Forsythieae</taxon>
        <taxon>Abeliophyllum</taxon>
    </lineage>
</organism>